<protein>
    <submittedName>
        <fullName evidence="1">Uncharacterized protein</fullName>
    </submittedName>
</protein>
<reference evidence="1" key="1">
    <citation type="journal article" date="2020" name="Nature">
        <title>Giant virus diversity and host interactions through global metagenomics.</title>
        <authorList>
            <person name="Schulz F."/>
            <person name="Roux S."/>
            <person name="Paez-Espino D."/>
            <person name="Jungbluth S."/>
            <person name="Walsh D.A."/>
            <person name="Denef V.J."/>
            <person name="McMahon K.D."/>
            <person name="Konstantinidis K.T."/>
            <person name="Eloe-Fadrosh E.A."/>
            <person name="Kyrpides N.C."/>
            <person name="Woyke T."/>
        </authorList>
    </citation>
    <scope>NUCLEOTIDE SEQUENCE</scope>
    <source>
        <strain evidence="1">GVMAG-M-3300023174-131</strain>
    </source>
</reference>
<accession>A0A6C0DCJ1</accession>
<dbReference type="EMBL" id="MN739566">
    <property type="protein sequence ID" value="QHT13345.1"/>
    <property type="molecule type" value="Genomic_DNA"/>
</dbReference>
<organism evidence="1">
    <name type="scientific">viral metagenome</name>
    <dbReference type="NCBI Taxonomy" id="1070528"/>
    <lineage>
        <taxon>unclassified sequences</taxon>
        <taxon>metagenomes</taxon>
        <taxon>organismal metagenomes</taxon>
    </lineage>
</organism>
<evidence type="ECO:0000313" key="1">
    <source>
        <dbReference type="EMBL" id="QHT13345.1"/>
    </source>
</evidence>
<dbReference type="AlphaFoldDB" id="A0A6C0DCJ1"/>
<name>A0A6C0DCJ1_9ZZZZ</name>
<sequence length="68" mass="8105">MWLLHDIAKGNPLELRDTLSKYFCPLIWNSIKWCGYDIPDEFYKKPVECDQKSFDNISRKFAFTKGWG</sequence>
<proteinExistence type="predicted"/>